<dbReference type="Proteomes" id="UP000236311">
    <property type="component" value="Unassembled WGS sequence"/>
</dbReference>
<evidence type="ECO:0000256" key="5">
    <source>
        <dbReference type="ARBA" id="ARBA00023163"/>
    </source>
</evidence>
<dbReference type="Gene3D" id="1.10.1740.10">
    <property type="match status" value="1"/>
</dbReference>
<dbReference type="PANTHER" id="PTHR43133">
    <property type="entry name" value="RNA POLYMERASE ECF-TYPE SIGMA FACTO"/>
    <property type="match status" value="1"/>
</dbReference>
<dbReference type="InterPro" id="IPR007627">
    <property type="entry name" value="RNA_pol_sigma70_r2"/>
</dbReference>
<dbReference type="NCBIfam" id="TIGR02937">
    <property type="entry name" value="sigma70-ECF"/>
    <property type="match status" value="1"/>
</dbReference>
<name>A0A2K4ZCM9_9FIRM</name>
<dbReference type="RefSeq" id="WP_103238481.1">
    <property type="nucleotide sequence ID" value="NZ_JANJZD010000004.1"/>
</dbReference>
<keyword evidence="5" id="KW-0804">Transcription</keyword>
<protein>
    <submittedName>
        <fullName evidence="8">ECF RNA polymerase sigma factor SigW</fullName>
    </submittedName>
</protein>
<keyword evidence="9" id="KW-1185">Reference proteome</keyword>
<dbReference type="SUPFAM" id="SSF88946">
    <property type="entry name" value="Sigma2 domain of RNA polymerase sigma factors"/>
    <property type="match status" value="1"/>
</dbReference>
<feature type="domain" description="RNA polymerase sigma factor 70 region 4 type 2" evidence="7">
    <location>
        <begin position="127"/>
        <end position="175"/>
    </location>
</feature>
<evidence type="ECO:0000313" key="9">
    <source>
        <dbReference type="Proteomes" id="UP000236311"/>
    </source>
</evidence>
<proteinExistence type="inferred from homology"/>
<organism evidence="8 9">
    <name type="scientific">Acetatifactor muris</name>
    <dbReference type="NCBI Taxonomy" id="879566"/>
    <lineage>
        <taxon>Bacteria</taxon>
        <taxon>Bacillati</taxon>
        <taxon>Bacillota</taxon>
        <taxon>Clostridia</taxon>
        <taxon>Lachnospirales</taxon>
        <taxon>Lachnospiraceae</taxon>
        <taxon>Acetatifactor</taxon>
    </lineage>
</organism>
<dbReference type="OrthoDB" id="9808901at2"/>
<dbReference type="Pfam" id="PF08281">
    <property type="entry name" value="Sigma70_r4_2"/>
    <property type="match status" value="1"/>
</dbReference>
<sequence>MRDTEILDLYWAREERAISETQNSYGNYCYSIAWHILYSKEDSDECVNDTWLRAWNAIPPKRPGRFAVFLGTITRNLALDRWKERHTMKRGNGEMTVALDELAECIPDVRSTEEAVEAAELERMMNEFLRTLPERECNVFLRRYWYVEEYSEIAERYGMKLNTVKTSLFRTRAKLRSYLESEGVIL</sequence>
<dbReference type="InterPro" id="IPR014284">
    <property type="entry name" value="RNA_pol_sigma-70_dom"/>
</dbReference>
<dbReference type="InterPro" id="IPR013249">
    <property type="entry name" value="RNA_pol_sigma70_r4_t2"/>
</dbReference>
<evidence type="ECO:0000313" key="8">
    <source>
        <dbReference type="EMBL" id="SOY28226.1"/>
    </source>
</evidence>
<evidence type="ECO:0000259" key="6">
    <source>
        <dbReference type="Pfam" id="PF04542"/>
    </source>
</evidence>
<dbReference type="InterPro" id="IPR013324">
    <property type="entry name" value="RNA_pol_sigma_r3/r4-like"/>
</dbReference>
<evidence type="ECO:0000256" key="3">
    <source>
        <dbReference type="ARBA" id="ARBA00023082"/>
    </source>
</evidence>
<dbReference type="EMBL" id="OFSM01000004">
    <property type="protein sequence ID" value="SOY28226.1"/>
    <property type="molecule type" value="Genomic_DNA"/>
</dbReference>
<keyword evidence="2" id="KW-0805">Transcription regulation</keyword>
<dbReference type="InterPro" id="IPR036388">
    <property type="entry name" value="WH-like_DNA-bd_sf"/>
</dbReference>
<dbReference type="InterPro" id="IPR039425">
    <property type="entry name" value="RNA_pol_sigma-70-like"/>
</dbReference>
<feature type="domain" description="RNA polymerase sigma-70 region 2" evidence="6">
    <location>
        <begin position="24"/>
        <end position="85"/>
    </location>
</feature>
<reference evidence="8 9" key="1">
    <citation type="submission" date="2018-01" db="EMBL/GenBank/DDBJ databases">
        <authorList>
            <person name="Gaut B.S."/>
            <person name="Morton B.R."/>
            <person name="Clegg M.T."/>
            <person name="Duvall M.R."/>
        </authorList>
    </citation>
    <scope>NUCLEOTIDE SEQUENCE [LARGE SCALE GENOMIC DNA]</scope>
    <source>
        <strain evidence="8">GP69</strain>
    </source>
</reference>
<evidence type="ECO:0000256" key="4">
    <source>
        <dbReference type="ARBA" id="ARBA00023125"/>
    </source>
</evidence>
<dbReference type="GO" id="GO:0006352">
    <property type="term" value="P:DNA-templated transcription initiation"/>
    <property type="evidence" value="ECO:0007669"/>
    <property type="project" value="InterPro"/>
</dbReference>
<dbReference type="GO" id="GO:0016987">
    <property type="term" value="F:sigma factor activity"/>
    <property type="evidence" value="ECO:0007669"/>
    <property type="project" value="UniProtKB-KW"/>
</dbReference>
<keyword evidence="4" id="KW-0238">DNA-binding</keyword>
<evidence type="ECO:0000256" key="2">
    <source>
        <dbReference type="ARBA" id="ARBA00023015"/>
    </source>
</evidence>
<dbReference type="Gene3D" id="1.10.10.10">
    <property type="entry name" value="Winged helix-like DNA-binding domain superfamily/Winged helix DNA-binding domain"/>
    <property type="match status" value="1"/>
</dbReference>
<accession>A0A2K4ZCM9</accession>
<dbReference type="CDD" id="cd06171">
    <property type="entry name" value="Sigma70_r4"/>
    <property type="match status" value="1"/>
</dbReference>
<evidence type="ECO:0000259" key="7">
    <source>
        <dbReference type="Pfam" id="PF08281"/>
    </source>
</evidence>
<dbReference type="PANTHER" id="PTHR43133:SF8">
    <property type="entry name" value="RNA POLYMERASE SIGMA FACTOR HI_1459-RELATED"/>
    <property type="match status" value="1"/>
</dbReference>
<evidence type="ECO:0000256" key="1">
    <source>
        <dbReference type="ARBA" id="ARBA00010641"/>
    </source>
</evidence>
<keyword evidence="3" id="KW-0731">Sigma factor</keyword>
<dbReference type="GO" id="GO:0003677">
    <property type="term" value="F:DNA binding"/>
    <property type="evidence" value="ECO:0007669"/>
    <property type="project" value="UniProtKB-KW"/>
</dbReference>
<dbReference type="AlphaFoldDB" id="A0A2K4ZCM9"/>
<gene>
    <name evidence="8" type="primary">sigW_3</name>
    <name evidence="8" type="ORF">AMURIS_00933</name>
</gene>
<comment type="similarity">
    <text evidence="1">Belongs to the sigma-70 factor family. ECF subfamily.</text>
</comment>
<dbReference type="Pfam" id="PF04542">
    <property type="entry name" value="Sigma70_r2"/>
    <property type="match status" value="1"/>
</dbReference>
<dbReference type="SUPFAM" id="SSF88659">
    <property type="entry name" value="Sigma3 and sigma4 domains of RNA polymerase sigma factors"/>
    <property type="match status" value="1"/>
</dbReference>
<dbReference type="InterPro" id="IPR013325">
    <property type="entry name" value="RNA_pol_sigma_r2"/>
</dbReference>